<dbReference type="FunFam" id="1.20.890.10:FF:000008">
    <property type="entry name" value="Nucleoside diphosphate kinase homolog 5"/>
    <property type="match status" value="1"/>
</dbReference>
<accession>A0A7D9D7I1</accession>
<dbReference type="GO" id="GO:1902176">
    <property type="term" value="P:negative regulation of oxidative stress-induced intrinsic apoptotic signaling pathway"/>
    <property type="evidence" value="ECO:0007669"/>
    <property type="project" value="TreeGrafter"/>
</dbReference>
<evidence type="ECO:0000256" key="5">
    <source>
        <dbReference type="ARBA" id="ARBA00023273"/>
    </source>
</evidence>
<evidence type="ECO:0000256" key="1">
    <source>
        <dbReference type="ARBA" id="ARBA00004138"/>
    </source>
</evidence>
<keyword evidence="8" id="KW-0418">Kinase</keyword>
<dbReference type="AlphaFoldDB" id="A0A7D9D7I1"/>
<dbReference type="PANTHER" id="PTHR46161">
    <property type="entry name" value="NUCLEOSIDE DIPHOSPHATE KINASE"/>
    <property type="match status" value="1"/>
</dbReference>
<evidence type="ECO:0000256" key="7">
    <source>
        <dbReference type="ARBA" id="ARBA00080200"/>
    </source>
</evidence>
<dbReference type="Pfam" id="PF05186">
    <property type="entry name" value="Dpy-30"/>
    <property type="match status" value="1"/>
</dbReference>
<dbReference type="GO" id="GO:0003341">
    <property type="term" value="P:cilium movement"/>
    <property type="evidence" value="ECO:0007669"/>
    <property type="project" value="TreeGrafter"/>
</dbReference>
<dbReference type="PANTHER" id="PTHR46161:SF1">
    <property type="entry name" value="NUCLEOSIDE DIPHOSPHATE KINASE HOMOLOG 5"/>
    <property type="match status" value="1"/>
</dbReference>
<keyword evidence="5" id="KW-0966">Cell projection</keyword>
<comment type="subcellular location">
    <subcellularLocation>
        <location evidence="1">Cell projection</location>
        <location evidence="1">Cilium</location>
    </subcellularLocation>
</comment>
<dbReference type="Proteomes" id="UP001152795">
    <property type="component" value="Unassembled WGS sequence"/>
</dbReference>
<dbReference type="OrthoDB" id="1729737at2759"/>
<sequence length="94" mass="10735">MGLYGTVSVEEMFTTLLMVYLPSPAGIVEPVPYRQDAKDYLSRTVNKTLIKGLTELCKKKPQEPILWLSDWLIDNNPNKPRINQPGYQVVEPED</sequence>
<dbReference type="Gene3D" id="1.20.890.10">
    <property type="entry name" value="cAMP-dependent protein kinase regulatory subunit, dimerization-anchoring domain"/>
    <property type="match status" value="1"/>
</dbReference>
<dbReference type="InterPro" id="IPR007858">
    <property type="entry name" value="Dpy-30_motif"/>
</dbReference>
<gene>
    <name evidence="8" type="ORF">PACLA_8A012005</name>
</gene>
<evidence type="ECO:0000313" key="9">
    <source>
        <dbReference type="Proteomes" id="UP001152795"/>
    </source>
</evidence>
<name>A0A7D9D7I1_PARCT</name>
<dbReference type="EMBL" id="CACRXK020000097">
    <property type="protein sequence ID" value="CAB3978214.1"/>
    <property type="molecule type" value="Genomic_DNA"/>
</dbReference>
<comment type="caution">
    <text evidence="8">The sequence shown here is derived from an EMBL/GenBank/DDBJ whole genome shotgun (WGS) entry which is preliminary data.</text>
</comment>
<reference evidence="8" key="1">
    <citation type="submission" date="2020-04" db="EMBL/GenBank/DDBJ databases">
        <authorList>
            <person name="Alioto T."/>
            <person name="Alioto T."/>
            <person name="Gomez Garrido J."/>
        </authorList>
    </citation>
    <scope>NUCLEOTIDE SEQUENCE</scope>
    <source>
        <strain evidence="8">A484AB</strain>
    </source>
</reference>
<protein>
    <recommendedName>
        <fullName evidence="6">Nucleoside diphosphate kinase homolog 5</fullName>
    </recommendedName>
    <alternativeName>
        <fullName evidence="7">3'-5' exonuclease NME5</fullName>
    </alternativeName>
</protein>
<evidence type="ECO:0000256" key="2">
    <source>
        <dbReference type="ARBA" id="ARBA00008142"/>
    </source>
</evidence>
<keyword evidence="8" id="KW-0808">Transferase</keyword>
<dbReference type="GO" id="GO:0016301">
    <property type="term" value="F:kinase activity"/>
    <property type="evidence" value="ECO:0007669"/>
    <property type="project" value="UniProtKB-KW"/>
</dbReference>
<evidence type="ECO:0000256" key="4">
    <source>
        <dbReference type="ARBA" id="ARBA00022801"/>
    </source>
</evidence>
<keyword evidence="3" id="KW-0217">Developmental protein</keyword>
<evidence type="ECO:0000313" key="8">
    <source>
        <dbReference type="EMBL" id="CAB3978214.1"/>
    </source>
</evidence>
<dbReference type="GO" id="GO:0016787">
    <property type="term" value="F:hydrolase activity"/>
    <property type="evidence" value="ECO:0007669"/>
    <property type="project" value="UniProtKB-KW"/>
</dbReference>
<proteinExistence type="inferred from homology"/>
<dbReference type="GO" id="GO:0005929">
    <property type="term" value="C:cilium"/>
    <property type="evidence" value="ECO:0007669"/>
    <property type="project" value="UniProtKB-SubCell"/>
</dbReference>
<evidence type="ECO:0000256" key="3">
    <source>
        <dbReference type="ARBA" id="ARBA00022473"/>
    </source>
</evidence>
<keyword evidence="4" id="KW-0378">Hydrolase</keyword>
<keyword evidence="9" id="KW-1185">Reference proteome</keyword>
<dbReference type="CDD" id="cd22970">
    <property type="entry name" value="DD_NDKH5-like"/>
    <property type="match status" value="1"/>
</dbReference>
<comment type="similarity">
    <text evidence="2">Belongs to the NDK family.</text>
</comment>
<organism evidence="8 9">
    <name type="scientific">Paramuricea clavata</name>
    <name type="common">Red gorgonian</name>
    <name type="synonym">Violescent sea-whip</name>
    <dbReference type="NCBI Taxonomy" id="317549"/>
    <lineage>
        <taxon>Eukaryota</taxon>
        <taxon>Metazoa</taxon>
        <taxon>Cnidaria</taxon>
        <taxon>Anthozoa</taxon>
        <taxon>Octocorallia</taxon>
        <taxon>Malacalcyonacea</taxon>
        <taxon>Plexauridae</taxon>
        <taxon>Paramuricea</taxon>
    </lineage>
</organism>
<evidence type="ECO:0000256" key="6">
    <source>
        <dbReference type="ARBA" id="ARBA00072632"/>
    </source>
</evidence>